<evidence type="ECO:0000313" key="2">
    <source>
        <dbReference type="Proteomes" id="UP000772434"/>
    </source>
</evidence>
<accession>A0A9P5PVM2</accession>
<comment type="caution">
    <text evidence="1">The sequence shown here is derived from an EMBL/GenBank/DDBJ whole genome shotgun (WGS) entry which is preliminary data.</text>
</comment>
<keyword evidence="2" id="KW-1185">Reference proteome</keyword>
<dbReference type="Proteomes" id="UP000772434">
    <property type="component" value="Unassembled WGS sequence"/>
</dbReference>
<dbReference type="AlphaFoldDB" id="A0A9P5PVM2"/>
<sequence>MEKILVITYSGLSKNVNLLLCMAPPGLIGQDSNIVAWKVFAAIANQLGTIQATYTSRYAVGENQPDTDNRVEKSTFRELAKGQSADLIDGPNGPAWGPPMYTPDESIGFRNMTSSKRNMSVGIVRDRDPGSELAYEPTFAWTSVPARISVRVQLTPMLLCYANLDYKEKDIIRADINSNLIQTINLADLGQVSYWVLAEDPEGRYILSQAPDFSASNNVELSSALPSPLPRTLPDVRINYSLKLSWNSNIQDSDAEETIERIVATCNTKGLICRVDKGNHHDHAFDLTVFRKGLTAHRLSTTFASILLEDIDANWSVGEEIYINAASKDHKEGLELVAPKSLAWYYAK</sequence>
<dbReference type="OrthoDB" id="2905436at2759"/>
<gene>
    <name evidence="1" type="ORF">BDP27DRAFT_1420112</name>
</gene>
<reference evidence="1" key="1">
    <citation type="submission" date="2020-11" db="EMBL/GenBank/DDBJ databases">
        <authorList>
            <consortium name="DOE Joint Genome Institute"/>
            <person name="Ahrendt S."/>
            <person name="Riley R."/>
            <person name="Andreopoulos W."/>
            <person name="Labutti K."/>
            <person name="Pangilinan J."/>
            <person name="Ruiz-Duenas F.J."/>
            <person name="Barrasa J.M."/>
            <person name="Sanchez-Garcia M."/>
            <person name="Camarero S."/>
            <person name="Miyauchi S."/>
            <person name="Serrano A."/>
            <person name="Linde D."/>
            <person name="Babiker R."/>
            <person name="Drula E."/>
            <person name="Ayuso-Fernandez I."/>
            <person name="Pacheco R."/>
            <person name="Padilla G."/>
            <person name="Ferreira P."/>
            <person name="Barriuso J."/>
            <person name="Kellner H."/>
            <person name="Castanera R."/>
            <person name="Alfaro M."/>
            <person name="Ramirez L."/>
            <person name="Pisabarro A.G."/>
            <person name="Kuo A."/>
            <person name="Tritt A."/>
            <person name="Lipzen A."/>
            <person name="He G."/>
            <person name="Yan M."/>
            <person name="Ng V."/>
            <person name="Cullen D."/>
            <person name="Martin F."/>
            <person name="Rosso M.-N."/>
            <person name="Henrissat B."/>
            <person name="Hibbett D."/>
            <person name="Martinez A.T."/>
            <person name="Grigoriev I.V."/>
        </authorList>
    </citation>
    <scope>NUCLEOTIDE SEQUENCE</scope>
    <source>
        <strain evidence="1">AH 40177</strain>
    </source>
</reference>
<dbReference type="EMBL" id="JADNRY010000042">
    <property type="protein sequence ID" value="KAF9070226.1"/>
    <property type="molecule type" value="Genomic_DNA"/>
</dbReference>
<proteinExistence type="predicted"/>
<name>A0A9P5PVM2_9AGAR</name>
<organism evidence="1 2">
    <name type="scientific">Rhodocollybia butyracea</name>
    <dbReference type="NCBI Taxonomy" id="206335"/>
    <lineage>
        <taxon>Eukaryota</taxon>
        <taxon>Fungi</taxon>
        <taxon>Dikarya</taxon>
        <taxon>Basidiomycota</taxon>
        <taxon>Agaricomycotina</taxon>
        <taxon>Agaricomycetes</taxon>
        <taxon>Agaricomycetidae</taxon>
        <taxon>Agaricales</taxon>
        <taxon>Marasmiineae</taxon>
        <taxon>Omphalotaceae</taxon>
        <taxon>Rhodocollybia</taxon>
    </lineage>
</organism>
<protein>
    <submittedName>
        <fullName evidence="1">Uncharacterized protein</fullName>
    </submittedName>
</protein>
<evidence type="ECO:0000313" key="1">
    <source>
        <dbReference type="EMBL" id="KAF9070226.1"/>
    </source>
</evidence>